<dbReference type="AlphaFoldDB" id="A0A4U5MQF8"/>
<feature type="region of interest" description="Disordered" evidence="1">
    <location>
        <begin position="1"/>
        <end position="66"/>
    </location>
</feature>
<dbReference type="EMBL" id="AZBU02000006">
    <property type="protein sequence ID" value="TKR71886.1"/>
    <property type="molecule type" value="Genomic_DNA"/>
</dbReference>
<dbReference type="Proteomes" id="UP000298663">
    <property type="component" value="Unassembled WGS sequence"/>
</dbReference>
<proteinExistence type="predicted"/>
<evidence type="ECO:0000313" key="3">
    <source>
        <dbReference type="Proteomes" id="UP000298663"/>
    </source>
</evidence>
<protein>
    <submittedName>
        <fullName evidence="2">Uncharacterized protein</fullName>
    </submittedName>
</protein>
<comment type="caution">
    <text evidence="2">The sequence shown here is derived from an EMBL/GenBank/DDBJ whole genome shotgun (WGS) entry which is preliminary data.</text>
</comment>
<name>A0A4U5MQF8_STECR</name>
<reference evidence="2 3" key="2">
    <citation type="journal article" date="2019" name="G3 (Bethesda)">
        <title>Hybrid Assembly of the Genome of the Entomopathogenic Nematode Steinernema carpocapsae Identifies the X-Chromosome.</title>
        <authorList>
            <person name="Serra L."/>
            <person name="Macchietto M."/>
            <person name="Macias-Munoz A."/>
            <person name="McGill C.J."/>
            <person name="Rodriguez I.M."/>
            <person name="Rodriguez B."/>
            <person name="Murad R."/>
            <person name="Mortazavi A."/>
        </authorList>
    </citation>
    <scope>NUCLEOTIDE SEQUENCE [LARGE SCALE GENOMIC DNA]</scope>
    <source>
        <strain evidence="2 3">ALL</strain>
    </source>
</reference>
<organism evidence="2 3">
    <name type="scientific">Steinernema carpocapsae</name>
    <name type="common">Entomopathogenic nematode</name>
    <dbReference type="NCBI Taxonomy" id="34508"/>
    <lineage>
        <taxon>Eukaryota</taxon>
        <taxon>Metazoa</taxon>
        <taxon>Ecdysozoa</taxon>
        <taxon>Nematoda</taxon>
        <taxon>Chromadorea</taxon>
        <taxon>Rhabditida</taxon>
        <taxon>Tylenchina</taxon>
        <taxon>Panagrolaimomorpha</taxon>
        <taxon>Strongyloidoidea</taxon>
        <taxon>Steinernematidae</taxon>
        <taxon>Steinernema</taxon>
    </lineage>
</organism>
<feature type="compositionally biased region" description="Polar residues" evidence="1">
    <location>
        <begin position="56"/>
        <end position="66"/>
    </location>
</feature>
<feature type="compositionally biased region" description="Basic and acidic residues" evidence="1">
    <location>
        <begin position="36"/>
        <end position="49"/>
    </location>
</feature>
<feature type="compositionally biased region" description="Basic residues" evidence="1">
    <location>
        <begin position="8"/>
        <end position="24"/>
    </location>
</feature>
<sequence length="66" mass="7608">MLRDKTTRRIVRSRGPPAKRRKRAPQGEHGTNAGSRSDEVKNEKDEVAMSRRSSHHCNATWQLIVR</sequence>
<gene>
    <name evidence="2" type="ORF">L596_019418</name>
</gene>
<keyword evidence="3" id="KW-1185">Reference proteome</keyword>
<accession>A0A4U5MQF8</accession>
<evidence type="ECO:0000313" key="2">
    <source>
        <dbReference type="EMBL" id="TKR71886.1"/>
    </source>
</evidence>
<reference evidence="2 3" key="1">
    <citation type="journal article" date="2015" name="Genome Biol.">
        <title>Comparative genomics of Steinernema reveals deeply conserved gene regulatory networks.</title>
        <authorList>
            <person name="Dillman A.R."/>
            <person name="Macchietto M."/>
            <person name="Porter C.F."/>
            <person name="Rogers A."/>
            <person name="Williams B."/>
            <person name="Antoshechkin I."/>
            <person name="Lee M.M."/>
            <person name="Goodwin Z."/>
            <person name="Lu X."/>
            <person name="Lewis E.E."/>
            <person name="Goodrich-Blair H."/>
            <person name="Stock S.P."/>
            <person name="Adams B.J."/>
            <person name="Sternberg P.W."/>
            <person name="Mortazavi A."/>
        </authorList>
    </citation>
    <scope>NUCLEOTIDE SEQUENCE [LARGE SCALE GENOMIC DNA]</scope>
    <source>
        <strain evidence="2 3">ALL</strain>
    </source>
</reference>
<evidence type="ECO:0000256" key="1">
    <source>
        <dbReference type="SAM" id="MobiDB-lite"/>
    </source>
</evidence>